<dbReference type="EMBL" id="CP090165">
    <property type="protein sequence ID" value="UJO15096.1"/>
    <property type="molecule type" value="Genomic_DNA"/>
</dbReference>
<dbReference type="KEGG" id="ffu:CLAFUR5_08773"/>
<gene>
    <name evidence="2" type="ORF">CLAFUR5_08773</name>
</gene>
<protein>
    <submittedName>
        <fullName evidence="2">Uncharacterized protein</fullName>
    </submittedName>
</protein>
<evidence type="ECO:0000256" key="1">
    <source>
        <dbReference type="SAM" id="MobiDB-lite"/>
    </source>
</evidence>
<dbReference type="Proteomes" id="UP000756132">
    <property type="component" value="Chromosome 3"/>
</dbReference>
<proteinExistence type="predicted"/>
<feature type="region of interest" description="Disordered" evidence="1">
    <location>
        <begin position="124"/>
        <end position="159"/>
    </location>
</feature>
<keyword evidence="3" id="KW-1185">Reference proteome</keyword>
<accession>A0A9Q8LCP1</accession>
<reference evidence="2" key="2">
    <citation type="journal article" date="2022" name="Microb. Genom.">
        <title>A chromosome-scale genome assembly of the tomato pathogen Cladosporium fulvum reveals a compartmentalized genome architecture and the presence of a dispensable chromosome.</title>
        <authorList>
            <person name="Zaccaron A.Z."/>
            <person name="Chen L.H."/>
            <person name="Samaras A."/>
            <person name="Stergiopoulos I."/>
        </authorList>
    </citation>
    <scope>NUCLEOTIDE SEQUENCE</scope>
    <source>
        <strain evidence="2">Race5_Kim</strain>
    </source>
</reference>
<dbReference type="OMA" id="HKAMAVK"/>
<dbReference type="RefSeq" id="XP_047759462.1">
    <property type="nucleotide sequence ID" value="XM_047907921.1"/>
</dbReference>
<dbReference type="OrthoDB" id="3589080at2759"/>
<organism evidence="2 3">
    <name type="scientific">Passalora fulva</name>
    <name type="common">Tomato leaf mold</name>
    <name type="synonym">Cladosporium fulvum</name>
    <dbReference type="NCBI Taxonomy" id="5499"/>
    <lineage>
        <taxon>Eukaryota</taxon>
        <taxon>Fungi</taxon>
        <taxon>Dikarya</taxon>
        <taxon>Ascomycota</taxon>
        <taxon>Pezizomycotina</taxon>
        <taxon>Dothideomycetes</taxon>
        <taxon>Dothideomycetidae</taxon>
        <taxon>Mycosphaerellales</taxon>
        <taxon>Mycosphaerellaceae</taxon>
        <taxon>Fulvia</taxon>
    </lineage>
</organism>
<name>A0A9Q8LCP1_PASFU</name>
<dbReference type="GeneID" id="71988651"/>
<reference evidence="2" key="1">
    <citation type="submission" date="2021-12" db="EMBL/GenBank/DDBJ databases">
        <authorList>
            <person name="Zaccaron A."/>
            <person name="Stergiopoulos I."/>
        </authorList>
    </citation>
    <scope>NUCLEOTIDE SEQUENCE</scope>
    <source>
        <strain evidence="2">Race5_Kim</strain>
    </source>
</reference>
<sequence length="193" mass="21919">MAHKLNDLASFEPSKSGAYDPGTIQIFYDNRAYGGFQDKLPYWQKYWLDGLSRLGRPALWYPTDLMPGYLRIIFYTDVGNQGQKDYPLHKAMAVKDMFDSLSEQGYRPMVFGYSNENPFPMLGGVEPPPPPKKKEPKRATTWSHAVSGHTGAQGETPHDRVMAIIQDEEERLAKERAAEVEEWGKEKGFTDLA</sequence>
<evidence type="ECO:0000313" key="2">
    <source>
        <dbReference type="EMBL" id="UJO15096.1"/>
    </source>
</evidence>
<dbReference type="AlphaFoldDB" id="A0A9Q8LCP1"/>
<evidence type="ECO:0000313" key="3">
    <source>
        <dbReference type="Proteomes" id="UP000756132"/>
    </source>
</evidence>